<dbReference type="Proteomes" id="UP000238365">
    <property type="component" value="Chromosome"/>
</dbReference>
<accession>A0A2L0IIQ3</accession>
<dbReference type="KEGG" id="pgz:C2E15_15385"/>
<dbReference type="EMBL" id="CP026377">
    <property type="protein sequence ID" value="AUX94312.1"/>
    <property type="molecule type" value="Genomic_DNA"/>
</dbReference>
<dbReference type="AlphaFoldDB" id="A0A2L0IIQ3"/>
<reference evidence="1 2" key="1">
    <citation type="submission" date="2018-01" db="EMBL/GenBank/DDBJ databases">
        <title>Complete and assembled Genome of Pantoea gaviniae DSM22758T.</title>
        <authorList>
            <person name="Stevens M.J.A."/>
            <person name="Zurfluh K."/>
            <person name="Stephan R."/>
        </authorList>
    </citation>
    <scope>NUCLEOTIDE SEQUENCE [LARGE SCALE GENOMIC DNA]</scope>
    <source>
        <strain evidence="1 2">DSM 22758</strain>
    </source>
</reference>
<protein>
    <submittedName>
        <fullName evidence="1">Cytoplasmic protein</fullName>
    </submittedName>
</protein>
<dbReference type="RefSeq" id="WP_038624906.1">
    <property type="nucleotide sequence ID" value="NZ_CP026377.1"/>
</dbReference>
<evidence type="ECO:0000313" key="1">
    <source>
        <dbReference type="EMBL" id="AUX94312.1"/>
    </source>
</evidence>
<dbReference type="Pfam" id="PF12843">
    <property type="entry name" value="QSregVF_b"/>
    <property type="match status" value="1"/>
</dbReference>
<organism evidence="1 2">
    <name type="scientific">Mixta gaviniae</name>
    <dbReference type="NCBI Taxonomy" id="665914"/>
    <lineage>
        <taxon>Bacteria</taxon>
        <taxon>Pseudomonadati</taxon>
        <taxon>Pseudomonadota</taxon>
        <taxon>Gammaproteobacteria</taxon>
        <taxon>Enterobacterales</taxon>
        <taxon>Erwiniaceae</taxon>
        <taxon>Mixta</taxon>
    </lineage>
</organism>
<sequence length="72" mass="8179">MDKQQLVEIANTVMPFGKYQGRVLIDLPEPYLLWFARKGEFPAGHLGELMQLTLAIKIEGLEGLVKPLKRDL</sequence>
<gene>
    <name evidence="1" type="ORF">C2E15_15385</name>
</gene>
<dbReference type="GeneID" id="84634044"/>
<evidence type="ECO:0000313" key="2">
    <source>
        <dbReference type="Proteomes" id="UP000238365"/>
    </source>
</evidence>
<dbReference type="InterPro" id="IPR024530">
    <property type="entry name" value="QSregVF_b"/>
</dbReference>
<keyword evidence="2" id="KW-1185">Reference proteome</keyword>
<name>A0A2L0IIQ3_9GAMM</name>
<proteinExistence type="predicted"/>